<keyword evidence="2" id="KW-1185">Reference proteome</keyword>
<gene>
    <name evidence="1" type="ORF">FB390_4981</name>
</gene>
<proteinExistence type="predicted"/>
<evidence type="ECO:0000313" key="2">
    <source>
        <dbReference type="Proteomes" id="UP000316331"/>
    </source>
</evidence>
<reference evidence="1 2" key="1">
    <citation type="submission" date="2019-06" db="EMBL/GenBank/DDBJ databases">
        <title>Sequencing the genomes of 1000 actinobacteria strains.</title>
        <authorList>
            <person name="Klenk H.-P."/>
        </authorList>
    </citation>
    <scope>NUCLEOTIDE SEQUENCE [LARGE SCALE GENOMIC DNA]</scope>
    <source>
        <strain evidence="1 2">DSM 103495</strain>
    </source>
</reference>
<dbReference type="Proteomes" id="UP000316331">
    <property type="component" value="Unassembled WGS sequence"/>
</dbReference>
<organism evidence="1 2">
    <name type="scientific">Nocardia bhagyanarayanae</name>
    <dbReference type="NCBI Taxonomy" id="1215925"/>
    <lineage>
        <taxon>Bacteria</taxon>
        <taxon>Bacillati</taxon>
        <taxon>Actinomycetota</taxon>
        <taxon>Actinomycetes</taxon>
        <taxon>Mycobacteriales</taxon>
        <taxon>Nocardiaceae</taxon>
        <taxon>Nocardia</taxon>
    </lineage>
</organism>
<dbReference type="EMBL" id="VFPG01000001">
    <property type="protein sequence ID" value="TQM33259.1"/>
    <property type="molecule type" value="Genomic_DNA"/>
</dbReference>
<accession>A0A543FHB5</accession>
<name>A0A543FHB5_9NOCA</name>
<dbReference type="AlphaFoldDB" id="A0A543FHB5"/>
<evidence type="ECO:0000313" key="1">
    <source>
        <dbReference type="EMBL" id="TQM33259.1"/>
    </source>
</evidence>
<protein>
    <submittedName>
        <fullName evidence="1">Uncharacterized protein</fullName>
    </submittedName>
</protein>
<sequence length="41" mass="4252">MVGNTGAHAVQAGTVVIITEGARQVGYFHVTEVLDATPPDE</sequence>
<comment type="caution">
    <text evidence="1">The sequence shown here is derived from an EMBL/GenBank/DDBJ whole genome shotgun (WGS) entry which is preliminary data.</text>
</comment>